<protein>
    <submittedName>
        <fullName evidence="1">Uncharacterized protein</fullName>
    </submittedName>
</protein>
<evidence type="ECO:0000313" key="1">
    <source>
        <dbReference type="EMBL" id="EGE87121.2"/>
    </source>
</evidence>
<dbReference type="HOGENOM" id="CLU_2209312_0_0_1"/>
<reference evidence="1" key="1">
    <citation type="submission" date="2010-03" db="EMBL/GenBank/DDBJ databases">
        <title>Annotation of Blastomyces dermatitidis strain ATCC 18188.</title>
        <authorList>
            <consortium name="The Broad Institute Genome Sequencing Platform"/>
            <consortium name="Broad Institute Genome Sequencing Center for Infectious Disease."/>
            <person name="Cuomo C."/>
            <person name="Klein B."/>
            <person name="Sullivan T."/>
            <person name="Heitman J."/>
            <person name="Young S."/>
            <person name="Zeng Q."/>
            <person name="Gargeya S."/>
            <person name="Alvarado L."/>
            <person name="Berlin A.M."/>
            <person name="Chapman S.B."/>
            <person name="Chen Z."/>
            <person name="Freedman E."/>
            <person name="Gellesch M."/>
            <person name="Goldberg J."/>
            <person name="Griggs A."/>
            <person name="Gujja S."/>
            <person name="Heilman E."/>
            <person name="Heiman D."/>
            <person name="Howarth C."/>
            <person name="Mehta T."/>
            <person name="Neiman D."/>
            <person name="Pearson M."/>
            <person name="Roberts A."/>
            <person name="Saif S."/>
            <person name="Shea T."/>
            <person name="Shenoy N."/>
            <person name="Sisk P."/>
            <person name="Stolte C."/>
            <person name="Sykes S."/>
            <person name="White J."/>
            <person name="Yandava C."/>
            <person name="Haas B."/>
            <person name="Nusbaum C."/>
            <person name="Birren B."/>
        </authorList>
    </citation>
    <scope>NUCLEOTIDE SEQUENCE [LARGE SCALE GENOMIC DNA]</scope>
    <source>
        <strain evidence="1">ATCC 18188</strain>
    </source>
</reference>
<name>F2TV58_AJEDA</name>
<sequence>MLRGVKHKHLHTKTQQQIDLLASGSKKTPAAPPSQYACGICFRAGKITKSSS</sequence>
<organism evidence="1">
    <name type="scientific">Ajellomyces dermatitidis (strain ATCC 18188 / CBS 674.68)</name>
    <name type="common">Blastomyces dermatitidis</name>
    <dbReference type="NCBI Taxonomy" id="653446"/>
    <lineage>
        <taxon>Eukaryota</taxon>
        <taxon>Fungi</taxon>
        <taxon>Dikarya</taxon>
        <taxon>Ascomycota</taxon>
        <taxon>Pezizomycotina</taxon>
        <taxon>Eurotiomycetes</taxon>
        <taxon>Eurotiomycetidae</taxon>
        <taxon>Onygenales</taxon>
        <taxon>Ajellomycetaceae</taxon>
        <taxon>Blastomyces</taxon>
    </lineage>
</organism>
<proteinExistence type="predicted"/>
<dbReference type="Proteomes" id="UP000007802">
    <property type="component" value="Unassembled WGS sequence"/>
</dbReference>
<accession>F2TV58</accession>
<dbReference type="AlphaFoldDB" id="F2TV58"/>
<gene>
    <name evidence="1" type="ORF">BDDG_10073</name>
</gene>
<dbReference type="EMBL" id="GG750339">
    <property type="protein sequence ID" value="EGE87121.2"/>
    <property type="molecule type" value="Genomic_DNA"/>
</dbReference>